<sequence length="533" mass="60128">MTKTTACLQHRLRAFQRSDKLPAIKGIRRGIERESLRITPEGQLAHTPHPHVLGSALTHAHITTDFSESLMEFITPVSDSVETLLAQLSDIHRYTMRHLGGEQLWPLSMPCLLKPDAHIPLAQYGSSNVGRMKTLYRQGLHHRYGSSMQVISGVHFNFSMPDSFWVEWHELEGNGRYLQDFVSDAYLGLVRNFYRFGWLIPYLFGASPALCGSFLQGREHKLPFERLGKGTLYLPYATSLRMSDLGYTNNAQAGLNISLDGLDQYVASLRRAIGTHAPEFSRIGVKVNGEYRQLNDNVLQIENELYAPIRPKRTAESGEKPSEALDARGVEYIEVRSVDVNPFSPVGIESGQIRFLDTFLLWCLLTPSAPLGEEEIALNRRNFNRVVLEGRKPGLMMEAFGGEALPIAELGERYFAELAEVAELLDACCGRGCYRKAHQQQLAAMRDPELTLSARVLRELKQNGIDILPFGLDLSRRYREHFGQISPRYWDDNYFDEEGARSQARQRKIESADAVSFDDFLAAYFGQPENGAA</sequence>
<evidence type="ECO:0000256" key="4">
    <source>
        <dbReference type="ARBA" id="ARBA00022684"/>
    </source>
</evidence>
<comment type="pathway">
    <text evidence="1 8 9">Sulfur metabolism; glutathione biosynthesis; glutathione from L-cysteine and L-glutamate: step 1/2.</text>
</comment>
<dbReference type="PANTHER" id="PTHR38761">
    <property type="entry name" value="GLUTAMATE--CYSTEINE LIGASE"/>
    <property type="match status" value="1"/>
</dbReference>
<evidence type="ECO:0000256" key="2">
    <source>
        <dbReference type="ARBA" id="ARBA00008772"/>
    </source>
</evidence>
<dbReference type="EC" id="6.3.2.2" evidence="8"/>
<dbReference type="Pfam" id="PF04262">
    <property type="entry name" value="Glu_cys_ligase"/>
    <property type="match status" value="1"/>
</dbReference>
<dbReference type="AlphaFoldDB" id="A0A233RCF2"/>
<evidence type="ECO:0000313" key="11">
    <source>
        <dbReference type="EMBL" id="OXY81060.1"/>
    </source>
</evidence>
<dbReference type="Gene3D" id="3.30.590.20">
    <property type="match status" value="1"/>
</dbReference>
<dbReference type="PANTHER" id="PTHR38761:SF1">
    <property type="entry name" value="GLUTAMATE--CYSTEINE LIGASE"/>
    <property type="match status" value="1"/>
</dbReference>
<dbReference type="RefSeq" id="WP_094201316.1">
    <property type="nucleotide sequence ID" value="NZ_NBIM01000005.1"/>
</dbReference>
<dbReference type="UniPathway" id="UPA00142">
    <property type="reaction ID" value="UER00209"/>
</dbReference>
<evidence type="ECO:0000256" key="8">
    <source>
        <dbReference type="HAMAP-Rule" id="MF_00578"/>
    </source>
</evidence>
<dbReference type="GO" id="GO:0006750">
    <property type="term" value="P:glutathione biosynthetic process"/>
    <property type="evidence" value="ECO:0007669"/>
    <property type="project" value="UniProtKB-UniRule"/>
</dbReference>
<dbReference type="Proteomes" id="UP000242757">
    <property type="component" value="Unassembled WGS sequence"/>
</dbReference>
<dbReference type="GO" id="GO:0046872">
    <property type="term" value="F:metal ion binding"/>
    <property type="evidence" value="ECO:0007669"/>
    <property type="project" value="TreeGrafter"/>
</dbReference>
<dbReference type="GO" id="GO:0005829">
    <property type="term" value="C:cytosol"/>
    <property type="evidence" value="ECO:0007669"/>
    <property type="project" value="TreeGrafter"/>
</dbReference>
<dbReference type="OrthoDB" id="9803907at2"/>
<evidence type="ECO:0000256" key="7">
    <source>
        <dbReference type="ARBA" id="ARBA00048819"/>
    </source>
</evidence>
<dbReference type="GO" id="GO:0004357">
    <property type="term" value="F:glutamate-cysteine ligase activity"/>
    <property type="evidence" value="ECO:0007669"/>
    <property type="project" value="UniProtKB-UniRule"/>
</dbReference>
<dbReference type="InterPro" id="IPR007370">
    <property type="entry name" value="Glu_cys_ligase"/>
</dbReference>
<comment type="similarity">
    <text evidence="2 8">Belongs to the glutamate--cysteine ligase type 1 family. Type 1 subfamily.</text>
</comment>
<evidence type="ECO:0000256" key="5">
    <source>
        <dbReference type="ARBA" id="ARBA00022741"/>
    </source>
</evidence>
<gene>
    <name evidence="8" type="primary">gshA</name>
    <name evidence="11" type="ORF">B6S08_13365</name>
</gene>
<dbReference type="SUPFAM" id="SSF55931">
    <property type="entry name" value="Glutamine synthetase/guanido kinase"/>
    <property type="match status" value="1"/>
</dbReference>
<keyword evidence="4 8" id="KW-0317">Glutathione biosynthesis</keyword>
<keyword evidence="6 8" id="KW-0067">ATP-binding</keyword>
<evidence type="ECO:0000313" key="12">
    <source>
        <dbReference type="Proteomes" id="UP000242757"/>
    </source>
</evidence>
<evidence type="ECO:0000256" key="3">
    <source>
        <dbReference type="ARBA" id="ARBA00022598"/>
    </source>
</evidence>
<feature type="domain" description="Glutamate--cysteine ligase" evidence="10">
    <location>
        <begin position="13"/>
        <end position="386"/>
    </location>
</feature>
<name>A0A233RCF2_9GAMM</name>
<keyword evidence="5 8" id="KW-0547">Nucleotide-binding</keyword>
<evidence type="ECO:0000256" key="9">
    <source>
        <dbReference type="RuleBase" id="RU004391"/>
    </source>
</evidence>
<accession>A0A233RCF2</accession>
<keyword evidence="3 8" id="KW-0436">Ligase</keyword>
<dbReference type="EMBL" id="NBIM01000005">
    <property type="protein sequence ID" value="OXY81060.1"/>
    <property type="molecule type" value="Genomic_DNA"/>
</dbReference>
<protein>
    <recommendedName>
        <fullName evidence="8">Glutamate--cysteine ligase</fullName>
        <ecNumber evidence="8">6.3.2.2</ecNumber>
    </recommendedName>
    <alternativeName>
        <fullName evidence="8">Gamma-ECS</fullName>
        <shortName evidence="8">GCS</shortName>
    </alternativeName>
    <alternativeName>
        <fullName evidence="8">Gamma-glutamylcysteine synthetase</fullName>
    </alternativeName>
</protein>
<evidence type="ECO:0000256" key="1">
    <source>
        <dbReference type="ARBA" id="ARBA00005006"/>
    </source>
</evidence>
<dbReference type="InterPro" id="IPR006334">
    <property type="entry name" value="Glut_cys_ligase"/>
</dbReference>
<dbReference type="HAMAP" id="MF_00578">
    <property type="entry name" value="Glu_cys_ligase"/>
    <property type="match status" value="1"/>
</dbReference>
<dbReference type="InterPro" id="IPR014746">
    <property type="entry name" value="Gln_synth/guanido_kin_cat_dom"/>
</dbReference>
<comment type="caution">
    <text evidence="11">The sequence shown here is derived from an EMBL/GenBank/DDBJ whole genome shotgun (WGS) entry which is preliminary data.</text>
</comment>
<dbReference type="NCBIfam" id="TIGR01434">
    <property type="entry name" value="glu_cys_ligase"/>
    <property type="match status" value="1"/>
</dbReference>
<dbReference type="GO" id="GO:0005524">
    <property type="term" value="F:ATP binding"/>
    <property type="evidence" value="ECO:0007669"/>
    <property type="project" value="UniProtKB-KW"/>
</dbReference>
<reference evidence="11 12" key="1">
    <citation type="submission" date="2017-08" db="EMBL/GenBank/DDBJ databases">
        <title>A Genome Sequence of Oceanimonas doudoroffii ATCC 27123T.</title>
        <authorList>
            <person name="Brennan M.A."/>
            <person name="Maclea K.S."/>
            <person name="Mcclelland W.D."/>
            <person name="Trachtenberg A.M."/>
        </authorList>
    </citation>
    <scope>NUCLEOTIDE SEQUENCE [LARGE SCALE GENOMIC DNA]</scope>
    <source>
        <strain evidence="11 12">ATCC 27123</strain>
    </source>
</reference>
<evidence type="ECO:0000256" key="6">
    <source>
        <dbReference type="ARBA" id="ARBA00022840"/>
    </source>
</evidence>
<evidence type="ECO:0000259" key="10">
    <source>
        <dbReference type="Pfam" id="PF04262"/>
    </source>
</evidence>
<proteinExistence type="inferred from homology"/>
<organism evidence="11 12">
    <name type="scientific">Oceanimonas doudoroffii</name>
    <dbReference type="NCBI Taxonomy" id="84158"/>
    <lineage>
        <taxon>Bacteria</taxon>
        <taxon>Pseudomonadati</taxon>
        <taxon>Pseudomonadota</taxon>
        <taxon>Gammaproteobacteria</taxon>
        <taxon>Aeromonadales</taxon>
        <taxon>Aeromonadaceae</taxon>
        <taxon>Oceanimonas</taxon>
    </lineage>
</organism>
<keyword evidence="12" id="KW-1185">Reference proteome</keyword>
<comment type="catalytic activity">
    <reaction evidence="7 8 9">
        <text>L-cysteine + L-glutamate + ATP = gamma-L-glutamyl-L-cysteine + ADP + phosphate + H(+)</text>
        <dbReference type="Rhea" id="RHEA:13285"/>
        <dbReference type="ChEBI" id="CHEBI:15378"/>
        <dbReference type="ChEBI" id="CHEBI:29985"/>
        <dbReference type="ChEBI" id="CHEBI:30616"/>
        <dbReference type="ChEBI" id="CHEBI:35235"/>
        <dbReference type="ChEBI" id="CHEBI:43474"/>
        <dbReference type="ChEBI" id="CHEBI:58173"/>
        <dbReference type="ChEBI" id="CHEBI:456216"/>
        <dbReference type="EC" id="6.3.2.2"/>
    </reaction>
</comment>